<comment type="caution">
    <text evidence="1">The sequence shown here is derived from an EMBL/GenBank/DDBJ whole genome shotgun (WGS) entry which is preliminary data.</text>
</comment>
<organism evidence="1 2">
    <name type="scientific">Paragonimus westermani</name>
    <dbReference type="NCBI Taxonomy" id="34504"/>
    <lineage>
        <taxon>Eukaryota</taxon>
        <taxon>Metazoa</taxon>
        <taxon>Spiralia</taxon>
        <taxon>Lophotrochozoa</taxon>
        <taxon>Platyhelminthes</taxon>
        <taxon>Trematoda</taxon>
        <taxon>Digenea</taxon>
        <taxon>Plagiorchiida</taxon>
        <taxon>Troglotremata</taxon>
        <taxon>Troglotrematidae</taxon>
        <taxon>Paragonimus</taxon>
    </lineage>
</organism>
<dbReference type="Proteomes" id="UP000699462">
    <property type="component" value="Unassembled WGS sequence"/>
</dbReference>
<gene>
    <name evidence="1" type="ORF">P879_11257</name>
</gene>
<name>A0A8T0DFQ8_9TREM</name>
<proteinExistence type="predicted"/>
<protein>
    <submittedName>
        <fullName evidence="1">Uncharacterized protein</fullName>
    </submittedName>
</protein>
<dbReference type="AlphaFoldDB" id="A0A8T0DFQ8"/>
<evidence type="ECO:0000313" key="1">
    <source>
        <dbReference type="EMBL" id="KAF8565621.1"/>
    </source>
</evidence>
<reference evidence="1 2" key="1">
    <citation type="submission" date="2019-07" db="EMBL/GenBank/DDBJ databases">
        <title>Annotation for the trematode Paragonimus westermani.</title>
        <authorList>
            <person name="Choi Y.-J."/>
        </authorList>
    </citation>
    <scope>NUCLEOTIDE SEQUENCE [LARGE SCALE GENOMIC DNA]</scope>
    <source>
        <strain evidence="1">180907_Pwestermani</strain>
    </source>
</reference>
<evidence type="ECO:0000313" key="2">
    <source>
        <dbReference type="Proteomes" id="UP000699462"/>
    </source>
</evidence>
<accession>A0A8T0DFQ8</accession>
<dbReference type="EMBL" id="JTDF01006403">
    <property type="protein sequence ID" value="KAF8565621.1"/>
    <property type="molecule type" value="Genomic_DNA"/>
</dbReference>
<sequence>MIETPPSTRQQCMTHLDAVVPSAHDNSHRIGLSLSQHRRKAHPTEYNADCLARLTTTRYNWSRLEDALLTKYANQLSNHSPMLKDLCVAIAIKMENRSNESIKKPPQLLR</sequence>
<keyword evidence="2" id="KW-1185">Reference proteome</keyword>